<organism evidence="1 2">
    <name type="scientific">Lactobacillus helveticus CIRM-BIA 104</name>
    <dbReference type="NCBI Taxonomy" id="1226333"/>
    <lineage>
        <taxon>Bacteria</taxon>
        <taxon>Bacillati</taxon>
        <taxon>Bacillota</taxon>
        <taxon>Bacilli</taxon>
        <taxon>Lactobacillales</taxon>
        <taxon>Lactobacillaceae</taxon>
        <taxon>Lactobacillus</taxon>
    </lineage>
</organism>
<evidence type="ECO:0000313" key="1">
    <source>
        <dbReference type="EMBL" id="CDI60776.1"/>
    </source>
</evidence>
<name>U6FDY3_LACHE</name>
<protein>
    <submittedName>
        <fullName evidence="1">Uncharacterized protein</fullName>
    </submittedName>
</protein>
<gene>
    <name evidence="1" type="ORF">LHCIRMBIA104_00464</name>
</gene>
<accession>U6FDY3</accession>
<proteinExistence type="predicted"/>
<dbReference type="HOGENOM" id="CLU_3311725_0_0_9"/>
<dbReference type="Proteomes" id="UP000017247">
    <property type="component" value="Unassembled WGS sequence"/>
</dbReference>
<sequence length="39" mass="4847">MDKEIWKFIGNGSYYLLPYLDKPVKRESIDYYVYEEDCY</sequence>
<dbReference type="EMBL" id="CBUL010000131">
    <property type="protein sequence ID" value="CDI60776.1"/>
    <property type="molecule type" value="Genomic_DNA"/>
</dbReference>
<dbReference type="AlphaFoldDB" id="U6FDY3"/>
<comment type="caution">
    <text evidence="1">The sequence shown here is derived from an EMBL/GenBank/DDBJ whole genome shotgun (WGS) entry which is preliminary data.</text>
</comment>
<evidence type="ECO:0000313" key="2">
    <source>
        <dbReference type="Proteomes" id="UP000017247"/>
    </source>
</evidence>
<reference evidence="1" key="1">
    <citation type="submission" date="2013-09" db="EMBL/GenBank/DDBJ databases">
        <title>Draft Genome Sequence of five Lactobacillus helveticus strains CIRM-BIA 101T, 103, 104, 951 and 953 isolated from milk product.</title>
        <authorList>
            <person name="Valence F."/>
            <person name="Chuat V."/>
            <person name="Ma L."/>
            <person name="Creno S."/>
            <person name="Falentin H."/>
            <person name="Lortal S."/>
            <person name="Bizet C."/>
            <person name="Clermont D."/>
            <person name="Loux V."/>
            <person name="Bouchier C."/>
            <person name="Cousin S."/>
        </authorList>
    </citation>
    <scope>NUCLEOTIDE SEQUENCE [LARGE SCALE GENOMIC DNA]</scope>
    <source>
        <strain evidence="1">CIRM-BIA 104</strain>
    </source>
</reference>